<evidence type="ECO:0000256" key="10">
    <source>
        <dbReference type="ARBA" id="ARBA00023180"/>
    </source>
</evidence>
<feature type="region of interest" description="Disordered" evidence="15">
    <location>
        <begin position="143"/>
        <end position="180"/>
    </location>
</feature>
<dbReference type="EMBL" id="JAIFTH010000523">
    <property type="protein sequence ID" value="KAG9509349.1"/>
    <property type="molecule type" value="Genomic_DNA"/>
</dbReference>
<evidence type="ECO:0000313" key="19">
    <source>
        <dbReference type="EMBL" id="KAG9509349.1"/>
    </source>
</evidence>
<evidence type="ECO:0000256" key="5">
    <source>
        <dbReference type="ARBA" id="ARBA00022989"/>
    </source>
</evidence>
<comment type="similarity">
    <text evidence="2">Belongs to the glutamate-gated ion channel (TC 1.A.10.1) family.</text>
</comment>
<dbReference type="SUPFAM" id="SSF53850">
    <property type="entry name" value="Periplasmic binding protein-like II"/>
    <property type="match status" value="2"/>
</dbReference>
<dbReference type="Pfam" id="PF10613">
    <property type="entry name" value="Lig_chan-Glu_bd"/>
    <property type="match status" value="2"/>
</dbReference>
<dbReference type="InterPro" id="IPR028082">
    <property type="entry name" value="Peripla_BP_I"/>
</dbReference>
<feature type="compositionally biased region" description="Low complexity" evidence="15">
    <location>
        <begin position="1654"/>
        <end position="1675"/>
    </location>
</feature>
<evidence type="ECO:0000256" key="11">
    <source>
        <dbReference type="ARBA" id="ARBA00023257"/>
    </source>
</evidence>
<dbReference type="SMART" id="SM00918">
    <property type="entry name" value="Lig_chan-Glu_bd"/>
    <property type="match status" value="1"/>
</dbReference>
<comment type="subcellular location">
    <subcellularLocation>
        <location evidence="1">Membrane</location>
        <topology evidence="1">Multi-pass membrane protein</topology>
    </subcellularLocation>
    <subcellularLocation>
        <location evidence="14">Postsynaptic cell membrane</location>
    </subcellularLocation>
</comment>
<keyword evidence="6" id="KW-0770">Synapse</keyword>
<feature type="compositionally biased region" description="Acidic residues" evidence="15">
    <location>
        <begin position="224"/>
        <end position="236"/>
    </location>
</feature>
<keyword evidence="12" id="KW-1071">Ligand-gated ion channel</keyword>
<evidence type="ECO:0000256" key="13">
    <source>
        <dbReference type="ARBA" id="ARBA00023303"/>
    </source>
</evidence>
<dbReference type="Gene3D" id="3.40.50.2300">
    <property type="match status" value="6"/>
</dbReference>
<evidence type="ECO:0000256" key="2">
    <source>
        <dbReference type="ARBA" id="ARBA00008685"/>
    </source>
</evidence>
<feature type="domain" description="Ionotropic glutamate receptor C-terminal" evidence="17">
    <location>
        <begin position="902"/>
        <end position="1499"/>
    </location>
</feature>
<feature type="region of interest" description="Disordered" evidence="15">
    <location>
        <begin position="1639"/>
        <end position="1709"/>
    </location>
</feature>
<evidence type="ECO:0000256" key="4">
    <source>
        <dbReference type="ARBA" id="ARBA00022692"/>
    </source>
</evidence>
<keyword evidence="8 16" id="KW-0472">Membrane</keyword>
<proteinExistence type="inferred from homology"/>
<feature type="compositionally biased region" description="Polar residues" evidence="15">
    <location>
        <begin position="1225"/>
        <end position="1240"/>
    </location>
</feature>
<evidence type="ECO:0000256" key="16">
    <source>
        <dbReference type="SAM" id="Phobius"/>
    </source>
</evidence>
<dbReference type="Pfam" id="PF01094">
    <property type="entry name" value="ANF_receptor"/>
    <property type="match status" value="2"/>
</dbReference>
<dbReference type="PANTHER" id="PTHR18966">
    <property type="entry name" value="IONOTROPIC GLUTAMATE RECEPTOR"/>
    <property type="match status" value="1"/>
</dbReference>
<feature type="compositionally biased region" description="Low complexity" evidence="15">
    <location>
        <begin position="212"/>
        <end position="223"/>
    </location>
</feature>
<dbReference type="SMART" id="SM00079">
    <property type="entry name" value="PBPe"/>
    <property type="match status" value="1"/>
</dbReference>
<gene>
    <name evidence="19" type="primary">Grik1</name>
    <name evidence="19" type="ORF">GZH46_02137</name>
</gene>
<dbReference type="Pfam" id="PF00060">
    <property type="entry name" value="Lig_chan"/>
    <property type="match status" value="1"/>
</dbReference>
<keyword evidence="20" id="KW-1185">Reference proteome</keyword>
<feature type="domain" description="Ionotropic glutamate receptor L-glutamate and glycine-binding" evidence="18">
    <location>
        <begin position="912"/>
        <end position="1038"/>
    </location>
</feature>
<feature type="region of interest" description="Disordered" evidence="15">
    <location>
        <begin position="571"/>
        <end position="612"/>
    </location>
</feature>
<feature type="region of interest" description="Disordered" evidence="15">
    <location>
        <begin position="411"/>
        <end position="439"/>
    </location>
</feature>
<keyword evidence="10" id="KW-0325">Glycoprotein</keyword>
<dbReference type="Proteomes" id="UP000825002">
    <property type="component" value="Unassembled WGS sequence"/>
</dbReference>
<evidence type="ECO:0000313" key="20">
    <source>
        <dbReference type="Proteomes" id="UP000825002"/>
    </source>
</evidence>
<comment type="caution">
    <text evidence="19">The sequence shown here is derived from an EMBL/GenBank/DDBJ whole genome shotgun (WGS) entry which is preliminary data.</text>
</comment>
<protein>
    <submittedName>
        <fullName evidence="19">Glutamate receptor ionotropic, kainate 1</fullName>
    </submittedName>
</protein>
<feature type="compositionally biased region" description="Basic and acidic residues" evidence="15">
    <location>
        <begin position="162"/>
        <end position="171"/>
    </location>
</feature>
<dbReference type="InterPro" id="IPR001828">
    <property type="entry name" value="ANF_lig-bd_rcpt"/>
</dbReference>
<evidence type="ECO:0000256" key="9">
    <source>
        <dbReference type="ARBA" id="ARBA00023170"/>
    </source>
</evidence>
<keyword evidence="9 19" id="KW-0675">Receptor</keyword>
<keyword evidence="13" id="KW-0407">Ion channel</keyword>
<dbReference type="InterPro" id="IPR001320">
    <property type="entry name" value="Iontro_rcpt_C"/>
</dbReference>
<evidence type="ECO:0000259" key="18">
    <source>
        <dbReference type="SMART" id="SM00918"/>
    </source>
</evidence>
<sequence length="1762" mass="193348">MTQQQRQLQLMPHTDGYANRNGGKQSQRLKATTRLKVKQTLTSVKPSFATLNASNHSNNVCDKALTNKPNLYRLVLLLLMSMLMVMMLIVLDARCREVGQLKRVVKIGATFELPAHQEAARMFEKTIDTLNLVPNYASQRIIAPEHRSNVHDTTMSMVSQHQQREQQERRQQYTSTSHHNNRTILDLDSKYFGHLETTHVSDKQVPLASSPSIDDSGTSADSTSGDDETDPESEEQIELVGLLQPLSSGDDAHELDARVCSLLANGARALVGPLGGTALNHLESMCESLEVAHVTFSPSLASPSSIASSVNNYNSNTKGYAAPQALPVVQPTPTASANALAVDLAPAAHVLARAYMDLIDAWNWTSFAIVYDSNLSMIRLQDLFRQSSGTWTNKWAIRLFPSTVDVVPPETPVTTSTAPHFDIKHSSSSSSSQHAESSYSGEHNNFRSVFWQVRVSGETNVLLDVRAEHVDVALRHAQQVGCLTDTFSYLLTTLDVHTLQLEDFRYARARITALSLVPTVVQVPPSVDDNINNNNDETPTNNLDRRQLLAHASMRALNVPHATQWASDNFESVTSKPNGPLPVATAAAAATTSQRMTNADGSEQGSSSTEETRAMLSAMRAARVLEMASQRQRAHAQWQRTRANAALVPTLEAANEAERLQQPGNSQLLSHTNTASLGPDQLWPAVAELIGHEGALRSPQVLNTYHFNVSTHAALVHDASVLLALAVGALGADVLMARPAPTCDAHTDPSYVSGEPVVGVGVGTTLVNYMRRVQFYGLSGPVLFDERGARHAYTLDVLVVAPAPVALVKVAEWRHHAAMSSRRRLSIVDGKQWQHFYRTGTFLLPQPVVPYLAMNDALVRQQLLLNSAMGGTAGAAISGSSIAAATAAIDSGIAATPDESETLIVTTRRTQPYFMLKETPVRQEGNDQYEGFAVDLIHELSKLVGFRYRFKEVADGKYGARVKRRQRWPRHQPLPLNARIISTSSSSSSSLSSSPGAAAPNITVRSNVSASTTAQSSIDDTIEIEVDTWNGMIGEIIEGKADLAIVDLTITSQREEAVDFTLPFMSTGISILFKKPTTKVTTLFSFLSPFSSHVWALVLVAYASISATLYVVGRVSPYEWTRAHECLCFGDQSPPVDRDRYRDQTSASSSASPANDNYKQTRYNLTTYNGANCATHFVNNLAIPASETTTTTTGTTTTFNNGAMAPQQQLYKQQQHQPHEHQQHSNSLDTQSGPANNYWQSKRPQFTMSNAFWFTIGSLMQQGSDLTPKSMSARTIAAIWYFFTLIMISSYTANLAAFLTVERVVYPIESAKDLSEQDEIKYGCVESGSTCTFFADSQIDVYRRIGDQIKRHKTYVKSNDEGKERVERGQFAFFMESTSIEYIVERACNLTQIGGLLDTKGYGVATSKRLRYVYPSAAQQQAPVVVVPAPVATTRDPIGNISAQHQKLVALPTTTATTTMTTTSAPRLKRPYRTLLSEGILHLQESGALHALKDRWWKERRGGGTCSDDAKGSAVTELSLANVGGVFVVLLAGLALSFLVAICEFMWCARPRRLVVACPADDCQLCNTSCTDPSTTYHANNNGRGRVSGKQSVPVTPTNAAQVSVCDLMMRELSFALACHAVTKPRQRARPQRHMHVHMHANDNSNKSKKNQDSSRTNGTSTSSSNNNNNNGNRNCIVSDKHKSTTTTSNNKSKYQQQQQITRPNTNNHSINRQQQLALLRQQPNLMSLDATQHELLLNQLRLAEQNNSTNIGTSRAHLRYQ</sequence>
<dbReference type="Gene3D" id="1.10.287.70">
    <property type="match status" value="1"/>
</dbReference>
<dbReference type="SUPFAM" id="SSF53822">
    <property type="entry name" value="Periplasmic binding protein-like I"/>
    <property type="match status" value="1"/>
</dbReference>
<feature type="compositionally biased region" description="Low complexity" evidence="15">
    <location>
        <begin position="1685"/>
        <end position="1700"/>
    </location>
</feature>
<dbReference type="InterPro" id="IPR019594">
    <property type="entry name" value="Glu/Gly-bd"/>
</dbReference>
<keyword evidence="11" id="KW-0628">Postsynaptic cell membrane</keyword>
<feature type="transmembrane region" description="Helical" evidence="16">
    <location>
        <begin position="1278"/>
        <end position="1299"/>
    </location>
</feature>
<feature type="region of interest" description="Disordered" evidence="15">
    <location>
        <begin position="1207"/>
        <end position="1240"/>
    </location>
</feature>
<evidence type="ECO:0000259" key="17">
    <source>
        <dbReference type="SMART" id="SM00079"/>
    </source>
</evidence>
<feature type="compositionally biased region" description="Low complexity" evidence="15">
    <location>
        <begin position="1207"/>
        <end position="1216"/>
    </location>
</feature>
<evidence type="ECO:0000256" key="14">
    <source>
        <dbReference type="ARBA" id="ARBA00034100"/>
    </source>
</evidence>
<feature type="transmembrane region" description="Helical" evidence="16">
    <location>
        <begin position="1094"/>
        <end position="1112"/>
    </location>
</feature>
<name>A0ABQ7S7F0_9ACAR</name>
<feature type="compositionally biased region" description="Low complexity" evidence="15">
    <location>
        <begin position="426"/>
        <end position="439"/>
    </location>
</feature>
<dbReference type="Gene3D" id="3.40.190.10">
    <property type="entry name" value="Periplasmic binding protein-like II"/>
    <property type="match status" value="2"/>
</dbReference>
<evidence type="ECO:0000256" key="15">
    <source>
        <dbReference type="SAM" id="MobiDB-lite"/>
    </source>
</evidence>
<organism evidence="19 20">
    <name type="scientific">Fragariocoptes setiger</name>
    <dbReference type="NCBI Taxonomy" id="1670756"/>
    <lineage>
        <taxon>Eukaryota</taxon>
        <taxon>Metazoa</taxon>
        <taxon>Ecdysozoa</taxon>
        <taxon>Arthropoda</taxon>
        <taxon>Chelicerata</taxon>
        <taxon>Arachnida</taxon>
        <taxon>Acari</taxon>
        <taxon>Acariformes</taxon>
        <taxon>Trombidiformes</taxon>
        <taxon>Prostigmata</taxon>
        <taxon>Eupodina</taxon>
        <taxon>Eriophyoidea</taxon>
        <taxon>Phytoptidae</taxon>
        <taxon>Fragariocoptes</taxon>
    </lineage>
</organism>
<accession>A0ABQ7S7F0</accession>
<evidence type="ECO:0000256" key="1">
    <source>
        <dbReference type="ARBA" id="ARBA00004141"/>
    </source>
</evidence>
<feature type="transmembrane region" description="Helical" evidence="16">
    <location>
        <begin position="1523"/>
        <end position="1543"/>
    </location>
</feature>
<keyword evidence="3" id="KW-0813">Transport</keyword>
<feature type="region of interest" description="Disordered" evidence="15">
    <location>
        <begin position="1138"/>
        <end position="1157"/>
    </location>
</feature>
<evidence type="ECO:0000256" key="8">
    <source>
        <dbReference type="ARBA" id="ARBA00023136"/>
    </source>
</evidence>
<feature type="region of interest" description="Disordered" evidence="15">
    <location>
        <begin position="1"/>
        <end position="27"/>
    </location>
</feature>
<feature type="region of interest" description="Disordered" evidence="15">
    <location>
        <begin position="201"/>
        <end position="236"/>
    </location>
</feature>
<dbReference type="SUPFAM" id="SSF81324">
    <property type="entry name" value="Voltage-gated potassium channels"/>
    <property type="match status" value="1"/>
</dbReference>
<evidence type="ECO:0000256" key="6">
    <source>
        <dbReference type="ARBA" id="ARBA00023018"/>
    </source>
</evidence>
<keyword evidence="7" id="KW-0406">Ion transport</keyword>
<evidence type="ECO:0000256" key="12">
    <source>
        <dbReference type="ARBA" id="ARBA00023286"/>
    </source>
</evidence>
<feature type="transmembrane region" description="Helical" evidence="16">
    <location>
        <begin position="71"/>
        <end position="91"/>
    </location>
</feature>
<evidence type="ECO:0000256" key="7">
    <source>
        <dbReference type="ARBA" id="ARBA00023065"/>
    </source>
</evidence>
<dbReference type="InterPro" id="IPR015683">
    <property type="entry name" value="Ionotropic_Glu_rcpt"/>
</dbReference>
<evidence type="ECO:0000256" key="3">
    <source>
        <dbReference type="ARBA" id="ARBA00022448"/>
    </source>
</evidence>
<keyword evidence="4 16" id="KW-0812">Transmembrane</keyword>
<reference evidence="19 20" key="1">
    <citation type="submission" date="2020-10" db="EMBL/GenBank/DDBJ databases">
        <authorList>
            <person name="Klimov P.B."/>
            <person name="Dyachkov S.M."/>
            <person name="Chetverikov P.E."/>
        </authorList>
    </citation>
    <scope>NUCLEOTIDE SEQUENCE [LARGE SCALE GENOMIC DNA]</scope>
    <source>
        <strain evidence="19">BMOC 18-1129-001#AD2665</strain>
        <tissue evidence="19">Entire mites</tissue>
    </source>
</reference>
<keyword evidence="5 16" id="KW-1133">Transmembrane helix</keyword>